<evidence type="ECO:0000313" key="3">
    <source>
        <dbReference type="Proteomes" id="UP000196027"/>
    </source>
</evidence>
<accession>A0A1Y0IDB2</accession>
<feature type="signal peptide" evidence="1">
    <location>
        <begin position="1"/>
        <end position="24"/>
    </location>
</feature>
<dbReference type="Proteomes" id="UP000196027">
    <property type="component" value="Chromosome"/>
</dbReference>
<keyword evidence="3" id="KW-1185">Reference proteome</keyword>
<proteinExistence type="predicted"/>
<dbReference type="PROSITE" id="PS51257">
    <property type="entry name" value="PROKAR_LIPOPROTEIN"/>
    <property type="match status" value="1"/>
</dbReference>
<dbReference type="EMBL" id="CP021425">
    <property type="protein sequence ID" value="ARU58240.1"/>
    <property type="molecule type" value="Genomic_DNA"/>
</dbReference>
<sequence length="229" mass="24240">MFKKTAASTLVSIVVALPATVVFASPTSIQSCPKNYEPVAIDMTALVSSKFFGCPLLQNSDLRKQVDKHAYGTTFAFPAVPGTCLSGKSLDGTLTFSDGSVVYIDGGFTESAQRFFPEAGAIDLTSLFMTGITGAGKPFISGAAMTIMNMQGEKNGEPFTLELVMDDRFTLDLSHAPFFTLDAEEFNVLDATGGRSAVGRISATALVYGMPPAPVINAEFEMQGSICLK</sequence>
<name>A0A1Y0IDB2_9GAMM</name>
<reference evidence="2 3" key="1">
    <citation type="submission" date="2017-05" db="EMBL/GenBank/DDBJ databases">
        <title>Genomic insights into alkan degradation activity of Oleiphilus messinensis.</title>
        <authorList>
            <person name="Kozyavkin S.A."/>
            <person name="Slesarev A.I."/>
            <person name="Golyshin P.N."/>
            <person name="Korzhenkov A."/>
            <person name="Golyshina O.N."/>
            <person name="Toshchakov S.V."/>
        </authorList>
    </citation>
    <scope>NUCLEOTIDE SEQUENCE [LARGE SCALE GENOMIC DNA]</scope>
    <source>
        <strain evidence="2 3">ME102</strain>
    </source>
</reference>
<dbReference type="KEGG" id="ome:OLMES_4224"/>
<dbReference type="RefSeq" id="WP_087463041.1">
    <property type="nucleotide sequence ID" value="NZ_CP021425.1"/>
</dbReference>
<feature type="chain" id="PRO_5011000024" description="Lipid/polyisoprenoid-binding YceI-like domain-containing protein" evidence="1">
    <location>
        <begin position="25"/>
        <end position="229"/>
    </location>
</feature>
<gene>
    <name evidence="2" type="ORF">OLMES_4224</name>
</gene>
<protein>
    <recommendedName>
        <fullName evidence="4">Lipid/polyisoprenoid-binding YceI-like domain-containing protein</fullName>
    </recommendedName>
</protein>
<evidence type="ECO:0008006" key="4">
    <source>
        <dbReference type="Google" id="ProtNLM"/>
    </source>
</evidence>
<evidence type="ECO:0000313" key="2">
    <source>
        <dbReference type="EMBL" id="ARU58240.1"/>
    </source>
</evidence>
<dbReference type="AlphaFoldDB" id="A0A1Y0IDB2"/>
<keyword evidence="1" id="KW-0732">Signal</keyword>
<evidence type="ECO:0000256" key="1">
    <source>
        <dbReference type="SAM" id="SignalP"/>
    </source>
</evidence>
<organism evidence="2 3">
    <name type="scientific">Oleiphilus messinensis</name>
    <dbReference type="NCBI Taxonomy" id="141451"/>
    <lineage>
        <taxon>Bacteria</taxon>
        <taxon>Pseudomonadati</taxon>
        <taxon>Pseudomonadota</taxon>
        <taxon>Gammaproteobacteria</taxon>
        <taxon>Oceanospirillales</taxon>
        <taxon>Oleiphilaceae</taxon>
        <taxon>Oleiphilus</taxon>
    </lineage>
</organism>